<dbReference type="Pfam" id="PF00630">
    <property type="entry name" value="Filamin"/>
    <property type="match status" value="4"/>
</dbReference>
<proteinExistence type="inferred from homology"/>
<feature type="repeat" description="Filamin" evidence="3">
    <location>
        <begin position="994"/>
        <end position="1055"/>
    </location>
</feature>
<dbReference type="EMBL" id="OB793037">
    <property type="protein sequence ID" value="CAD7425826.1"/>
    <property type="molecule type" value="Genomic_DNA"/>
</dbReference>
<dbReference type="InterPro" id="IPR044801">
    <property type="entry name" value="Filamin"/>
</dbReference>
<feature type="repeat" description="Filamin" evidence="3">
    <location>
        <begin position="357"/>
        <end position="402"/>
    </location>
</feature>
<name>A0A7R9HK80_9NEOP</name>
<gene>
    <name evidence="5" type="ORF">TMSB3V08_LOCUS2729</name>
</gene>
<dbReference type="Pfam" id="PF14223">
    <property type="entry name" value="Retrotran_gag_2"/>
    <property type="match status" value="1"/>
</dbReference>
<dbReference type="InterPro" id="IPR001298">
    <property type="entry name" value="Filamin/ABP280_rpt"/>
</dbReference>
<dbReference type="FunFam" id="2.60.40.10:FF:000042">
    <property type="entry name" value="Filamin-B isoform B"/>
    <property type="match status" value="1"/>
</dbReference>
<keyword evidence="2" id="KW-0677">Repeat</keyword>
<dbReference type="InterPro" id="IPR013783">
    <property type="entry name" value="Ig-like_fold"/>
</dbReference>
<feature type="region of interest" description="Disordered" evidence="4">
    <location>
        <begin position="757"/>
        <end position="786"/>
    </location>
</feature>
<evidence type="ECO:0000256" key="2">
    <source>
        <dbReference type="ARBA" id="ARBA00022737"/>
    </source>
</evidence>
<feature type="repeat" description="Filamin" evidence="3">
    <location>
        <begin position="9"/>
        <end position="92"/>
    </location>
</feature>
<dbReference type="PANTHER" id="PTHR38537">
    <property type="entry name" value="JITTERBUG, ISOFORM N"/>
    <property type="match status" value="1"/>
</dbReference>
<evidence type="ECO:0000256" key="1">
    <source>
        <dbReference type="ARBA" id="ARBA00009238"/>
    </source>
</evidence>
<reference evidence="5" key="1">
    <citation type="submission" date="2020-11" db="EMBL/GenBank/DDBJ databases">
        <authorList>
            <person name="Tran Van P."/>
        </authorList>
    </citation>
    <scope>NUCLEOTIDE SEQUENCE</scope>
</reference>
<evidence type="ECO:0000256" key="3">
    <source>
        <dbReference type="PROSITE-ProRule" id="PRU00087"/>
    </source>
</evidence>
<dbReference type="GO" id="GO:0030036">
    <property type="term" value="P:actin cytoskeleton organization"/>
    <property type="evidence" value="ECO:0007669"/>
    <property type="project" value="InterPro"/>
</dbReference>
<dbReference type="Gene3D" id="2.60.40.10">
    <property type="entry name" value="Immunoglobulins"/>
    <property type="match status" value="5"/>
</dbReference>
<accession>A0A7R9HK80</accession>
<evidence type="ECO:0000256" key="4">
    <source>
        <dbReference type="SAM" id="MobiDB-lite"/>
    </source>
</evidence>
<dbReference type="InterPro" id="IPR014756">
    <property type="entry name" value="Ig_E-set"/>
</dbReference>
<dbReference type="PANTHER" id="PTHR38537:SF8">
    <property type="entry name" value="FILAMIN-A"/>
    <property type="match status" value="1"/>
</dbReference>
<sequence length="1104" mass="121507">MSVAHFVYGAKGVYVDSPTDFVVDSRAIAKRDDGKVTCTITNPSGTKTENLITPQADGTYRISYTPFEEGRHTIDILYDGLPIPGSPFVVNVRRGCDPKKCRAFGPGLQKGIVEKANTFTVETKGAGTGGLGLSIEGPSEAKMTCKDNRDGSCSVEYIPTEPGEYDVSIRFADQHIPGSPFKVPVDKCVDASLVKAYGPGLEPSQCRTGSPLTFKVDASKSGKAPLDVKIRSERGALPQNPVIKDNGDGTYDVTYTPPPEGRALERYGLYMNVENSKIVKVAQNTNPAKKETIDGKELKKVEDFCYLGTHMMRMEKDRMPKKALQNKENVGRPIGRPRTRRMDQAQKDMEDYKLKVRPHIEPNKVTVEGVGVSGKGIPASIPAEFTINTNQAGYGDLDINVKRIQDSQLEHLKRKITAYNVWTSLQKRFENKGTTSSMALNKKLHTMRYRPSFEMFSEYCIKFYKLVRELKTAGELLDEEGIVIKFLLTMPEEFEGVVSGLQMLGADKMSLEFVIQRIDEEEMPRNESKGEKTRLGVQPMAFSRNRQEVVTGTKPGNGGLFGNVRRMGSVMNECSVTQCDQSKSDTWVLDSEATDHLAMKDTPVVNQSKLAKPMAIGVAKYKVFLEAKEIGDVYAQIQLNVGTCREWTYFYGFPQVTSFRVLSVVFCESLPILRPGAFNVPGSEDNFAKCSRAFFGHQRFIWCSGPCKARFRLDCLKINDAEYELFMKSGVSTIKCDPCIKKAKVSFGDATLTKSKSAPALPEWPQKPPQPVVKSPAGAQSASASADDGFTLVSRRKNNSANSVREDPLVQRSRAINLLTGNKTATDLQTVNKVSKKKSLFVTRFSPEVSSLAIQSYLTNELNLDYLVCSKLKTKFNSYSSFHISVKDDFPIINNGDIWPSGCLIAPYYGKLLPEQIVCEESPCVSAPVNAAVASDLGSQEDSTRTPLVTINGGLEATSQPISQLSLLRLQFLIKCPDCPHLKHLNTVLFCFFTGGTTLASALLGPDGYPRKVKLTDNGDSTFKASYIPDDCGRYKVSVKYGGKEVPHSPFQVQAVTTGSADKCKITEGIQQTLTSGEEYCITVNTKNAGYGAVTCRIRSTSGR</sequence>
<dbReference type="PROSITE" id="PS50194">
    <property type="entry name" value="FILAMIN_REPEAT"/>
    <property type="match status" value="5"/>
</dbReference>
<organism evidence="5">
    <name type="scientific">Timema monikensis</name>
    <dbReference type="NCBI Taxonomy" id="170555"/>
    <lineage>
        <taxon>Eukaryota</taxon>
        <taxon>Metazoa</taxon>
        <taxon>Ecdysozoa</taxon>
        <taxon>Arthropoda</taxon>
        <taxon>Hexapoda</taxon>
        <taxon>Insecta</taxon>
        <taxon>Pterygota</taxon>
        <taxon>Neoptera</taxon>
        <taxon>Polyneoptera</taxon>
        <taxon>Phasmatodea</taxon>
        <taxon>Timematodea</taxon>
        <taxon>Timematoidea</taxon>
        <taxon>Timematidae</taxon>
        <taxon>Timema</taxon>
    </lineage>
</organism>
<dbReference type="SUPFAM" id="SSF81296">
    <property type="entry name" value="E set domains"/>
    <property type="match status" value="5"/>
</dbReference>
<comment type="similarity">
    <text evidence="1">Belongs to the filamin family.</text>
</comment>
<protein>
    <submittedName>
        <fullName evidence="5">Uncharacterized protein</fullName>
    </submittedName>
</protein>
<dbReference type="AlphaFoldDB" id="A0A7R9HK80"/>
<feature type="compositionally biased region" description="Low complexity" evidence="4">
    <location>
        <begin position="772"/>
        <end position="786"/>
    </location>
</feature>
<dbReference type="GO" id="GO:0051015">
    <property type="term" value="F:actin filament binding"/>
    <property type="evidence" value="ECO:0007669"/>
    <property type="project" value="InterPro"/>
</dbReference>
<dbReference type="InterPro" id="IPR017868">
    <property type="entry name" value="Filamin/ABP280_repeat-like"/>
</dbReference>
<feature type="repeat" description="Filamin" evidence="3">
    <location>
        <begin position="93"/>
        <end position="185"/>
    </location>
</feature>
<dbReference type="SMART" id="SM00557">
    <property type="entry name" value="IG_FLMN"/>
    <property type="match status" value="4"/>
</dbReference>
<evidence type="ECO:0000313" key="5">
    <source>
        <dbReference type="EMBL" id="CAD7425826.1"/>
    </source>
</evidence>
<feature type="repeat" description="Filamin" evidence="3">
    <location>
        <begin position="186"/>
        <end position="261"/>
    </location>
</feature>